<sequence length="629" mass="68667">MICAISGEVPEEPVLSKKSGLLFERRLIERHIADYGKCPVTKEELTLDDILPVKTNKVVSIVFIRIAGSLVLHHLGGSFLYDLYFDGATGYPTLGVNELRLCALYFWRSWHIIIVPRGAYCAADKSAAAKPRPLQAASIPGLLGMFQNEWDALMLSNFALEQQLHTARQELSHALYQHDAACRVIARLKKERDEARMLLAQAERQIPSSMASAANANNIVSNGKRAADEELGPDGKRIRPGINTGMIAELTECNAMLSGQRKKRQISPTLAPIDALERYTQISSHPLHKTNKPGILSVDIHPSKDIIATGGIDTNAVLFDRSAGQIICTLTGHSKKVTSVKFVPRDELLISGSGDKTVRIWQGTEDGNYNCLHVLKDHSAEVGEASGEEGYTSAAFHPDGLILGTGTSEALVRIWDVKSQSNVAKFDGHVGAVTALSFSENGYFLATTALDGVKLWDLRKLRNFRSFTPYDSDTPTNSVEFDFSGSYLAIAGSDVRVYQVANVKLEWNHIRTFADLSGTVSHILSACLLWPGKVTCIKLGADAKYMAVGSMDRQTPHALAQDQHLTPGCPCPPRILAEQQKSKASANDFLSKPLPPEYVKRRGVEEEVAVAEVLEGVGLDLEAAILEMG</sequence>
<evidence type="ECO:0000256" key="7">
    <source>
        <dbReference type="ARBA" id="ARBA00022728"/>
    </source>
</evidence>
<dbReference type="SUPFAM" id="SSF50978">
    <property type="entry name" value="WD40 repeat-like"/>
    <property type="match status" value="1"/>
</dbReference>
<comment type="function">
    <text evidence="15">Ubiquitin-protein ligase which is mainly involved pre-mRNA splicing and DNA repair. Required for pre-mRNA splicing as component of the spliceosome.</text>
</comment>
<dbReference type="OrthoDB" id="687049at2759"/>
<keyword evidence="4 14" id="KW-0853">WD repeat</keyword>
<reference evidence="17" key="2">
    <citation type="submission" date="2019-07" db="EMBL/GenBank/DDBJ databases">
        <authorList>
            <person name="Yang Y."/>
            <person name="Bocs S."/>
            <person name="Baudouin L."/>
        </authorList>
    </citation>
    <scope>NUCLEOTIDE SEQUENCE</scope>
    <source>
        <tissue evidence="17">Spear leaf of Hainan Tall coconut</tissue>
    </source>
</reference>
<dbReference type="Gene3D" id="2.130.10.10">
    <property type="entry name" value="YVTN repeat-like/Quinoprotein amine dehydrogenase"/>
    <property type="match status" value="2"/>
</dbReference>
<evidence type="ECO:0000256" key="1">
    <source>
        <dbReference type="ARBA" id="ARBA00004123"/>
    </source>
</evidence>
<dbReference type="Proteomes" id="UP000797356">
    <property type="component" value="Chromosome 10"/>
</dbReference>
<evidence type="ECO:0000256" key="15">
    <source>
        <dbReference type="RuleBase" id="RU367101"/>
    </source>
</evidence>
<dbReference type="InterPro" id="IPR003613">
    <property type="entry name" value="Ubox_domain"/>
</dbReference>
<feature type="repeat" description="WD" evidence="14">
    <location>
        <begin position="330"/>
        <end position="362"/>
    </location>
</feature>
<dbReference type="Pfam" id="PF00400">
    <property type="entry name" value="WD40"/>
    <property type="match status" value="4"/>
</dbReference>
<dbReference type="PROSITE" id="PS50294">
    <property type="entry name" value="WD_REPEATS_REGION"/>
    <property type="match status" value="1"/>
</dbReference>
<dbReference type="PROSITE" id="PS50082">
    <property type="entry name" value="WD_REPEATS_2"/>
    <property type="match status" value="3"/>
</dbReference>
<dbReference type="SUPFAM" id="SSF57850">
    <property type="entry name" value="RING/U-box"/>
    <property type="match status" value="1"/>
</dbReference>
<keyword evidence="6 15" id="KW-0808">Transferase</keyword>
<dbReference type="CDD" id="cd16656">
    <property type="entry name" value="RING-Ubox_PRP19"/>
    <property type="match status" value="1"/>
</dbReference>
<comment type="catalytic activity">
    <reaction evidence="15">
        <text>S-ubiquitinyl-[E2 ubiquitin-conjugating enzyme]-L-cysteine + [acceptor protein]-L-lysine = [E2 ubiquitin-conjugating enzyme]-L-cysteine + N(6)-ubiquitinyl-[acceptor protein]-L-lysine.</text>
        <dbReference type="EC" id="2.3.2.27"/>
    </reaction>
</comment>
<keyword evidence="5 15" id="KW-0507">mRNA processing</keyword>
<dbReference type="InterPro" id="IPR013083">
    <property type="entry name" value="Znf_RING/FYVE/PHD"/>
</dbReference>
<dbReference type="GO" id="GO:0000398">
    <property type="term" value="P:mRNA splicing, via spliceosome"/>
    <property type="evidence" value="ECO:0007669"/>
    <property type="project" value="InterPro"/>
</dbReference>
<dbReference type="InterPro" id="IPR055340">
    <property type="entry name" value="RING-Ubox_PRP19"/>
</dbReference>
<evidence type="ECO:0000256" key="3">
    <source>
        <dbReference type="ARBA" id="ARBA00006388"/>
    </source>
</evidence>
<comment type="caution">
    <text evidence="17">The sequence shown here is derived from an EMBL/GenBank/DDBJ whole genome shotgun (WGS) entry which is preliminary data.</text>
</comment>
<evidence type="ECO:0000313" key="18">
    <source>
        <dbReference type="Proteomes" id="UP000797356"/>
    </source>
</evidence>
<dbReference type="PANTHER" id="PTHR43995">
    <property type="entry name" value="PRE-MRNA-PROCESSING FACTOR 19"/>
    <property type="match status" value="1"/>
</dbReference>
<evidence type="ECO:0000256" key="4">
    <source>
        <dbReference type="ARBA" id="ARBA00022574"/>
    </source>
</evidence>
<evidence type="ECO:0000256" key="10">
    <source>
        <dbReference type="ARBA" id="ARBA00022786"/>
    </source>
</evidence>
<dbReference type="InterPro" id="IPR015943">
    <property type="entry name" value="WD40/YVTN_repeat-like_dom_sf"/>
</dbReference>
<organism evidence="17 18">
    <name type="scientific">Cocos nucifera</name>
    <name type="common">Coconut palm</name>
    <dbReference type="NCBI Taxonomy" id="13894"/>
    <lineage>
        <taxon>Eukaryota</taxon>
        <taxon>Viridiplantae</taxon>
        <taxon>Streptophyta</taxon>
        <taxon>Embryophyta</taxon>
        <taxon>Tracheophyta</taxon>
        <taxon>Spermatophyta</taxon>
        <taxon>Magnoliopsida</taxon>
        <taxon>Liliopsida</taxon>
        <taxon>Arecaceae</taxon>
        <taxon>Arecoideae</taxon>
        <taxon>Cocoseae</taxon>
        <taxon>Attaleinae</taxon>
        <taxon>Cocos</taxon>
    </lineage>
</organism>
<reference evidence="17" key="1">
    <citation type="journal article" date="2017" name="Gigascience">
        <title>The genome draft of coconut (Cocos nucifera).</title>
        <authorList>
            <person name="Xiao Y."/>
            <person name="Xu P."/>
            <person name="Fan H."/>
            <person name="Baudouin L."/>
            <person name="Xia W."/>
            <person name="Bocs S."/>
            <person name="Xu J."/>
            <person name="Li Q."/>
            <person name="Guo A."/>
            <person name="Zhou L."/>
            <person name="Li J."/>
            <person name="Wu Y."/>
            <person name="Ma Z."/>
            <person name="Armero A."/>
            <person name="Issali A.E."/>
            <person name="Liu N."/>
            <person name="Peng M."/>
            <person name="Yang Y."/>
        </authorList>
    </citation>
    <scope>NUCLEOTIDE SEQUENCE</scope>
    <source>
        <tissue evidence="17">Spear leaf of Hainan Tall coconut</tissue>
    </source>
</reference>
<evidence type="ECO:0000256" key="6">
    <source>
        <dbReference type="ARBA" id="ARBA00022679"/>
    </source>
</evidence>
<keyword evidence="13 15" id="KW-0539">Nucleus</keyword>
<dbReference type="SMART" id="SM00504">
    <property type="entry name" value="Ubox"/>
    <property type="match status" value="1"/>
</dbReference>
<comment type="subunit">
    <text evidence="15">Homotetramer.</text>
</comment>
<dbReference type="GO" id="GO:0071006">
    <property type="term" value="C:U2-type catalytic step 1 spliceosome"/>
    <property type="evidence" value="ECO:0007669"/>
    <property type="project" value="TreeGrafter"/>
</dbReference>
<evidence type="ECO:0000256" key="5">
    <source>
        <dbReference type="ARBA" id="ARBA00022664"/>
    </source>
</evidence>
<dbReference type="GO" id="GO:0005737">
    <property type="term" value="C:cytoplasm"/>
    <property type="evidence" value="ECO:0007669"/>
    <property type="project" value="TreeGrafter"/>
</dbReference>
<evidence type="ECO:0000256" key="9">
    <source>
        <dbReference type="ARBA" id="ARBA00022763"/>
    </source>
</evidence>
<dbReference type="EMBL" id="CM017881">
    <property type="protein sequence ID" value="KAG1361877.1"/>
    <property type="molecule type" value="Genomic_DNA"/>
</dbReference>
<dbReference type="SMART" id="SM00320">
    <property type="entry name" value="WD40"/>
    <property type="match status" value="5"/>
</dbReference>
<accession>A0A8K0ILH6</accession>
<keyword evidence="11 15" id="KW-0508">mRNA splicing</keyword>
<feature type="repeat" description="WD" evidence="14">
    <location>
        <begin position="426"/>
        <end position="466"/>
    </location>
</feature>
<dbReference type="InterPro" id="IPR013915">
    <property type="entry name" value="Prp19_cc"/>
</dbReference>
<comment type="similarity">
    <text evidence="3 15">Belongs to the WD repeat PRP19 family.</text>
</comment>
<dbReference type="AlphaFoldDB" id="A0A8K0ILH6"/>
<dbReference type="FunFam" id="3.30.40.10:FF:000027">
    <property type="entry name" value="Pre-mRNA-processing factor 19, putative"/>
    <property type="match status" value="1"/>
</dbReference>
<protein>
    <recommendedName>
        <fullName evidence="15">Pre-mRNA-processing factor 19</fullName>
        <ecNumber evidence="15">2.3.2.27</ecNumber>
    </recommendedName>
</protein>
<dbReference type="Pfam" id="PF08606">
    <property type="entry name" value="Prp19"/>
    <property type="match status" value="1"/>
</dbReference>
<keyword evidence="7 15" id="KW-0747">Spliceosome</keyword>
<evidence type="ECO:0000256" key="12">
    <source>
        <dbReference type="ARBA" id="ARBA00023204"/>
    </source>
</evidence>
<evidence type="ECO:0000256" key="2">
    <source>
        <dbReference type="ARBA" id="ARBA00004906"/>
    </source>
</evidence>
<dbReference type="InterPro" id="IPR036322">
    <property type="entry name" value="WD40_repeat_dom_sf"/>
</dbReference>
<dbReference type="GO" id="GO:0000974">
    <property type="term" value="C:Prp19 complex"/>
    <property type="evidence" value="ECO:0007669"/>
    <property type="project" value="UniProtKB-UniRule"/>
</dbReference>
<name>A0A8K0ILH6_COCNU</name>
<evidence type="ECO:0000259" key="16">
    <source>
        <dbReference type="PROSITE" id="PS51698"/>
    </source>
</evidence>
<dbReference type="InterPro" id="IPR001680">
    <property type="entry name" value="WD40_rpt"/>
</dbReference>
<keyword evidence="8" id="KW-0677">Repeat</keyword>
<dbReference type="CDD" id="cd00200">
    <property type="entry name" value="WD40"/>
    <property type="match status" value="1"/>
</dbReference>
<keyword evidence="9 15" id="KW-0227">DNA damage</keyword>
<dbReference type="GO" id="GO:0061630">
    <property type="term" value="F:ubiquitin protein ligase activity"/>
    <property type="evidence" value="ECO:0007669"/>
    <property type="project" value="UniProtKB-UniRule"/>
</dbReference>
<dbReference type="InterPro" id="IPR038959">
    <property type="entry name" value="Prp19"/>
</dbReference>
<evidence type="ECO:0000256" key="14">
    <source>
        <dbReference type="PROSITE-ProRule" id="PRU00221"/>
    </source>
</evidence>
<dbReference type="PANTHER" id="PTHR43995:SF1">
    <property type="entry name" value="PRE-MRNA-PROCESSING FACTOR 19"/>
    <property type="match status" value="1"/>
</dbReference>
<keyword evidence="10 15" id="KW-0833">Ubl conjugation pathway</keyword>
<dbReference type="GO" id="GO:0006281">
    <property type="term" value="P:DNA repair"/>
    <property type="evidence" value="ECO:0007669"/>
    <property type="project" value="UniProtKB-KW"/>
</dbReference>
<dbReference type="GO" id="GO:0070534">
    <property type="term" value="P:protein K63-linked ubiquitination"/>
    <property type="evidence" value="ECO:0007669"/>
    <property type="project" value="UniProtKB-UniRule"/>
</dbReference>
<dbReference type="PROSITE" id="PS51698">
    <property type="entry name" value="U_BOX"/>
    <property type="match status" value="1"/>
</dbReference>
<dbReference type="EC" id="2.3.2.27" evidence="15"/>
<dbReference type="Gene3D" id="3.30.40.10">
    <property type="entry name" value="Zinc/RING finger domain, C3HC4 (zinc finger)"/>
    <property type="match status" value="1"/>
</dbReference>
<evidence type="ECO:0000256" key="11">
    <source>
        <dbReference type="ARBA" id="ARBA00023187"/>
    </source>
</evidence>
<evidence type="ECO:0000313" key="17">
    <source>
        <dbReference type="EMBL" id="KAG1361877.1"/>
    </source>
</evidence>
<feature type="domain" description="U-box" evidence="16">
    <location>
        <begin position="1"/>
        <end position="70"/>
    </location>
</feature>
<keyword evidence="18" id="KW-1185">Reference proteome</keyword>
<evidence type="ECO:0000256" key="13">
    <source>
        <dbReference type="ARBA" id="ARBA00023242"/>
    </source>
</evidence>
<proteinExistence type="inferred from homology"/>
<evidence type="ECO:0000256" key="8">
    <source>
        <dbReference type="ARBA" id="ARBA00022737"/>
    </source>
</evidence>
<gene>
    <name evidence="17" type="ORF">COCNU_10G000960</name>
</gene>
<comment type="subcellular location">
    <subcellularLocation>
        <location evidence="1 15">Nucleus</location>
    </subcellularLocation>
</comment>
<comment type="pathway">
    <text evidence="2 15">Protein modification; protein ubiquitination.</text>
</comment>
<dbReference type="UniPathway" id="UPA00143"/>
<keyword evidence="12 15" id="KW-0234">DNA repair</keyword>
<feature type="repeat" description="WD" evidence="14">
    <location>
        <begin position="384"/>
        <end position="425"/>
    </location>
</feature>